<proteinExistence type="predicted"/>
<dbReference type="Proteomes" id="UP000029392">
    <property type="component" value="Unassembled WGS sequence"/>
</dbReference>
<dbReference type="Pfam" id="PF13640">
    <property type="entry name" value="2OG-FeII_Oxy_3"/>
    <property type="match status" value="1"/>
</dbReference>
<dbReference type="PROSITE" id="PS51471">
    <property type="entry name" value="FE2OG_OXY"/>
    <property type="match status" value="1"/>
</dbReference>
<dbReference type="SMART" id="SM00702">
    <property type="entry name" value="P4Hc"/>
    <property type="match status" value="1"/>
</dbReference>
<keyword evidence="2" id="KW-0479">Metal-binding</keyword>
<evidence type="ECO:0000256" key="1">
    <source>
        <dbReference type="ARBA" id="ARBA00001961"/>
    </source>
</evidence>
<dbReference type="InterPro" id="IPR005123">
    <property type="entry name" value="Oxoglu/Fe-dep_dioxygenase_dom"/>
</dbReference>
<keyword evidence="9" id="KW-1185">Reference proteome</keyword>
<dbReference type="PATRIC" id="fig|1384054.3.peg.2249"/>
<dbReference type="InterPro" id="IPR045054">
    <property type="entry name" value="P4HA-like"/>
</dbReference>
<gene>
    <name evidence="8" type="ORF">N790_10460</name>
</gene>
<keyword evidence="4" id="KW-0223">Dioxygenase</keyword>
<dbReference type="EMBL" id="AVCH01000187">
    <property type="protein sequence ID" value="KFN44393.1"/>
    <property type="molecule type" value="Genomic_DNA"/>
</dbReference>
<dbReference type="GO" id="GO:0004656">
    <property type="term" value="F:procollagen-proline 4-dioxygenase activity"/>
    <property type="evidence" value="ECO:0007669"/>
    <property type="project" value="TreeGrafter"/>
</dbReference>
<dbReference type="GO" id="GO:0031418">
    <property type="term" value="F:L-ascorbic acid binding"/>
    <property type="evidence" value="ECO:0007669"/>
    <property type="project" value="UniProtKB-KW"/>
</dbReference>
<evidence type="ECO:0000256" key="5">
    <source>
        <dbReference type="ARBA" id="ARBA00023002"/>
    </source>
</evidence>
<dbReference type="PANTHER" id="PTHR10869">
    <property type="entry name" value="PROLYL 4-HYDROXYLASE ALPHA SUBUNIT"/>
    <property type="match status" value="1"/>
</dbReference>
<accession>A0A091AVT7</accession>
<keyword evidence="3" id="KW-0847">Vitamin C</keyword>
<dbReference type="OrthoDB" id="269774at2"/>
<keyword evidence="6" id="KW-0408">Iron</keyword>
<sequence length="283" mass="31235">MPAPDIPPALRQWIIDQARQGQPPATVVQAMLARGWQEEQAVDAVQEVLHGYLVEHAREHGLPEPTAVPEPMERGGPHLLDGGDRRVPVLASLLHPRVVVLGSVLSDEECDELVALARQRLARSETFLLEEGVSQVHEGRTSEGMFFLRGENELCRRIEARLAALCQWPVENGEGLQVLRYGPGAEYKPHFDYFDPAKPGTRGILQRGGQRVATVVMYLNTPARGGETTFPEAKFDVAPVKGNAVFFSYDRPHPMTGTLHGGAPVIEGEKWVATKWLRLGAYT</sequence>
<evidence type="ECO:0000313" key="8">
    <source>
        <dbReference type="EMBL" id="KFN44393.1"/>
    </source>
</evidence>
<organism evidence="8 9">
    <name type="scientific">Arenimonas malthae CC-JY-1</name>
    <dbReference type="NCBI Taxonomy" id="1384054"/>
    <lineage>
        <taxon>Bacteria</taxon>
        <taxon>Pseudomonadati</taxon>
        <taxon>Pseudomonadota</taxon>
        <taxon>Gammaproteobacteria</taxon>
        <taxon>Lysobacterales</taxon>
        <taxon>Lysobacteraceae</taxon>
        <taxon>Arenimonas</taxon>
    </lineage>
</organism>
<evidence type="ECO:0000256" key="6">
    <source>
        <dbReference type="ARBA" id="ARBA00023004"/>
    </source>
</evidence>
<dbReference type="Gene3D" id="2.60.120.620">
    <property type="entry name" value="q2cbj1_9rhob like domain"/>
    <property type="match status" value="1"/>
</dbReference>
<evidence type="ECO:0000256" key="4">
    <source>
        <dbReference type="ARBA" id="ARBA00022964"/>
    </source>
</evidence>
<dbReference type="AlphaFoldDB" id="A0A091AVT7"/>
<evidence type="ECO:0000313" key="9">
    <source>
        <dbReference type="Proteomes" id="UP000029392"/>
    </source>
</evidence>
<dbReference type="RefSeq" id="WP_043804503.1">
    <property type="nucleotide sequence ID" value="NZ_AVCH01000187.1"/>
</dbReference>
<evidence type="ECO:0000256" key="3">
    <source>
        <dbReference type="ARBA" id="ARBA00022896"/>
    </source>
</evidence>
<dbReference type="InterPro" id="IPR044862">
    <property type="entry name" value="Pro_4_hyd_alph_FE2OG_OXY"/>
</dbReference>
<keyword evidence="5" id="KW-0560">Oxidoreductase</keyword>
<protein>
    <recommendedName>
        <fullName evidence="7">Fe2OG dioxygenase domain-containing protein</fullName>
    </recommendedName>
</protein>
<dbReference type="GO" id="GO:0005506">
    <property type="term" value="F:iron ion binding"/>
    <property type="evidence" value="ECO:0007669"/>
    <property type="project" value="InterPro"/>
</dbReference>
<dbReference type="InterPro" id="IPR006620">
    <property type="entry name" value="Pro_4_hyd_alph"/>
</dbReference>
<evidence type="ECO:0000256" key="2">
    <source>
        <dbReference type="ARBA" id="ARBA00022723"/>
    </source>
</evidence>
<comment type="caution">
    <text evidence="8">The sequence shown here is derived from an EMBL/GenBank/DDBJ whole genome shotgun (WGS) entry which is preliminary data.</text>
</comment>
<dbReference type="PANTHER" id="PTHR10869:SF246">
    <property type="entry name" value="TRANSMEMBRANE PROLYL 4-HYDROXYLASE"/>
    <property type="match status" value="1"/>
</dbReference>
<name>A0A091AVT7_9GAMM</name>
<reference evidence="8 9" key="1">
    <citation type="submission" date="2013-09" db="EMBL/GenBank/DDBJ databases">
        <title>Genome sequencing of Arenimonas malthae.</title>
        <authorList>
            <person name="Chen F."/>
            <person name="Wang G."/>
        </authorList>
    </citation>
    <scope>NUCLEOTIDE SEQUENCE [LARGE SCALE GENOMIC DNA]</scope>
    <source>
        <strain evidence="8 9">CC-JY-1</strain>
    </source>
</reference>
<dbReference type="eggNOG" id="COG3751">
    <property type="taxonomic scope" value="Bacteria"/>
</dbReference>
<comment type="cofactor">
    <cofactor evidence="1">
        <name>L-ascorbate</name>
        <dbReference type="ChEBI" id="CHEBI:38290"/>
    </cofactor>
</comment>
<evidence type="ECO:0000259" key="7">
    <source>
        <dbReference type="PROSITE" id="PS51471"/>
    </source>
</evidence>
<feature type="domain" description="Fe2OG dioxygenase" evidence="7">
    <location>
        <begin position="172"/>
        <end position="279"/>
    </location>
</feature>